<dbReference type="GO" id="GO:0071949">
    <property type="term" value="F:FAD binding"/>
    <property type="evidence" value="ECO:0007669"/>
    <property type="project" value="InterPro"/>
</dbReference>
<gene>
    <name evidence="7" type="ORF">N7537_006180</name>
</gene>
<evidence type="ECO:0000256" key="1">
    <source>
        <dbReference type="ARBA" id="ARBA00001974"/>
    </source>
</evidence>
<accession>A0AAD6E720</accession>
<evidence type="ECO:0000256" key="4">
    <source>
        <dbReference type="ARBA" id="ARBA00023002"/>
    </source>
</evidence>
<evidence type="ECO:0000256" key="2">
    <source>
        <dbReference type="ARBA" id="ARBA00022630"/>
    </source>
</evidence>
<dbReference type="InterPro" id="IPR002938">
    <property type="entry name" value="FAD-bd"/>
</dbReference>
<comment type="caution">
    <text evidence="7">The sequence shown here is derived from an EMBL/GenBank/DDBJ whole genome shotgun (WGS) entry which is preliminary data.</text>
</comment>
<reference evidence="7" key="2">
    <citation type="submission" date="2023-01" db="EMBL/GenBank/DDBJ databases">
        <authorList>
            <person name="Petersen C."/>
        </authorList>
    </citation>
    <scope>NUCLEOTIDE SEQUENCE</scope>
    <source>
        <strain evidence="7">IBT 12815</strain>
    </source>
</reference>
<name>A0AAD6E720_9EURO</name>
<dbReference type="GO" id="GO:0004497">
    <property type="term" value="F:monooxygenase activity"/>
    <property type="evidence" value="ECO:0007669"/>
    <property type="project" value="UniProtKB-KW"/>
</dbReference>
<dbReference type="GeneID" id="81587479"/>
<keyword evidence="5" id="KW-0503">Monooxygenase</keyword>
<dbReference type="PANTHER" id="PTHR47178">
    <property type="entry name" value="MONOOXYGENASE, FAD-BINDING"/>
    <property type="match status" value="1"/>
</dbReference>
<evidence type="ECO:0000313" key="7">
    <source>
        <dbReference type="EMBL" id="KAJ5603224.1"/>
    </source>
</evidence>
<dbReference type="PRINTS" id="PR00420">
    <property type="entry name" value="RNGMNOXGNASE"/>
</dbReference>
<dbReference type="AlphaFoldDB" id="A0AAD6E720"/>
<sequence length="433" mass="48458">MEATKESKIVSNNFKVLIIGGGNCGLAIATGLKKADIDYAVFERDRENDYYNRPRDWGMLLHWGTEYLEKVLPAHLRARISDIRCDPHGDPSACSAPVPFLNALTGQLIAEFPLEGTNRVSRMKLRRFLTQGENLNVQFERCFENVVVEGDAVRVLFRDGTQETGNLVIGCDGSHSKVREFLTGYDAAQLEPVGLTMMNFPKSGYTAEEAHLLQTLHPVFKIASHPERPGNAMLAGETKRATYFCFAEVVVLIPWTVLDIPDPDDATTWKFQNYIGWWGPPYAEDLQDPDTRMDFYRTWTASLCEPFRTGALKLAEREVVPVYAGQQWAPTMAWDNHDGRVTLAGDAAHSMVPQRGQGLNHAMRDASDLVDAIQGIVSRKNTLAHLITAYEGEMRPRGATEVALSLEQAIKARDKSTIMDSPLFKMGWRRGHT</sequence>
<reference evidence="7" key="1">
    <citation type="journal article" date="2023" name="IMA Fungus">
        <title>Comparative genomic study of the Penicillium genus elucidates a diverse pangenome and 15 lateral gene transfer events.</title>
        <authorList>
            <person name="Petersen C."/>
            <person name="Sorensen T."/>
            <person name="Nielsen M.R."/>
            <person name="Sondergaard T.E."/>
            <person name="Sorensen J.L."/>
            <person name="Fitzpatrick D.A."/>
            <person name="Frisvad J.C."/>
            <person name="Nielsen K.L."/>
        </authorList>
    </citation>
    <scope>NUCLEOTIDE SEQUENCE</scope>
    <source>
        <strain evidence="7">IBT 12815</strain>
    </source>
</reference>
<keyword evidence="8" id="KW-1185">Reference proteome</keyword>
<keyword evidence="3" id="KW-0274">FAD</keyword>
<protein>
    <recommendedName>
        <fullName evidence="6">FAD-binding domain-containing protein</fullName>
    </recommendedName>
</protein>
<dbReference type="SUPFAM" id="SSF51905">
    <property type="entry name" value="FAD/NAD(P)-binding domain"/>
    <property type="match status" value="1"/>
</dbReference>
<dbReference type="Proteomes" id="UP001213799">
    <property type="component" value="Unassembled WGS sequence"/>
</dbReference>
<evidence type="ECO:0000313" key="8">
    <source>
        <dbReference type="Proteomes" id="UP001213799"/>
    </source>
</evidence>
<dbReference type="RefSeq" id="XP_056753022.1">
    <property type="nucleotide sequence ID" value="XM_056897237.1"/>
</dbReference>
<dbReference type="Pfam" id="PF01494">
    <property type="entry name" value="FAD_binding_3"/>
    <property type="match status" value="1"/>
</dbReference>
<comment type="cofactor">
    <cofactor evidence="1">
        <name>FAD</name>
        <dbReference type="ChEBI" id="CHEBI:57692"/>
    </cofactor>
</comment>
<evidence type="ECO:0000256" key="5">
    <source>
        <dbReference type="ARBA" id="ARBA00023033"/>
    </source>
</evidence>
<dbReference type="PANTHER" id="PTHR47178:SF2">
    <property type="entry name" value="FAD-BINDING DOMAIN-CONTAINING PROTEIN"/>
    <property type="match status" value="1"/>
</dbReference>
<keyword evidence="4" id="KW-0560">Oxidoreductase</keyword>
<keyword evidence="2" id="KW-0285">Flavoprotein</keyword>
<proteinExistence type="predicted"/>
<feature type="domain" description="FAD-binding" evidence="6">
    <location>
        <begin position="332"/>
        <end position="400"/>
    </location>
</feature>
<organism evidence="7 8">
    <name type="scientific">Penicillium hordei</name>
    <dbReference type="NCBI Taxonomy" id="40994"/>
    <lineage>
        <taxon>Eukaryota</taxon>
        <taxon>Fungi</taxon>
        <taxon>Dikarya</taxon>
        <taxon>Ascomycota</taxon>
        <taxon>Pezizomycotina</taxon>
        <taxon>Eurotiomycetes</taxon>
        <taxon>Eurotiomycetidae</taxon>
        <taxon>Eurotiales</taxon>
        <taxon>Aspergillaceae</taxon>
        <taxon>Penicillium</taxon>
    </lineage>
</organism>
<dbReference type="Gene3D" id="3.50.50.60">
    <property type="entry name" value="FAD/NAD(P)-binding domain"/>
    <property type="match status" value="1"/>
</dbReference>
<dbReference type="EMBL" id="JAQJAE010000003">
    <property type="protein sequence ID" value="KAJ5603224.1"/>
    <property type="molecule type" value="Genomic_DNA"/>
</dbReference>
<evidence type="ECO:0000259" key="6">
    <source>
        <dbReference type="Pfam" id="PF01494"/>
    </source>
</evidence>
<dbReference type="InterPro" id="IPR036188">
    <property type="entry name" value="FAD/NAD-bd_sf"/>
</dbReference>
<evidence type="ECO:0000256" key="3">
    <source>
        <dbReference type="ARBA" id="ARBA00022827"/>
    </source>
</evidence>